<dbReference type="AlphaFoldDB" id="A0A9Q1EV55"/>
<accession>A0A9Q1EV55</accession>
<sequence length="99" mass="10421">MWIEGRTLCRRAKASSSRGNHTHMAEINSAAILRAVWRMLLPARAAFAVDGGGSLSPGGYTFKRVNLGVCGAAGTLDGPVGKRCHPAVSSDCSRGMTDF</sequence>
<reference evidence="1" key="1">
    <citation type="journal article" date="2023" name="Science">
        <title>Genome structures resolve the early diversification of teleost fishes.</title>
        <authorList>
            <person name="Parey E."/>
            <person name="Louis A."/>
            <person name="Montfort J."/>
            <person name="Bouchez O."/>
            <person name="Roques C."/>
            <person name="Iampietro C."/>
            <person name="Lluch J."/>
            <person name="Castinel A."/>
            <person name="Donnadieu C."/>
            <person name="Desvignes T."/>
            <person name="Floi Bucao C."/>
            <person name="Jouanno E."/>
            <person name="Wen M."/>
            <person name="Mejri S."/>
            <person name="Dirks R."/>
            <person name="Jansen H."/>
            <person name="Henkel C."/>
            <person name="Chen W.J."/>
            <person name="Zahm M."/>
            <person name="Cabau C."/>
            <person name="Klopp C."/>
            <person name="Thompson A.W."/>
            <person name="Robinson-Rechavi M."/>
            <person name="Braasch I."/>
            <person name="Lecointre G."/>
            <person name="Bobe J."/>
            <person name="Postlethwait J.H."/>
            <person name="Berthelot C."/>
            <person name="Roest Crollius H."/>
            <person name="Guiguen Y."/>
        </authorList>
    </citation>
    <scope>NUCLEOTIDE SEQUENCE</scope>
    <source>
        <strain evidence="1">WJC10195</strain>
    </source>
</reference>
<evidence type="ECO:0000313" key="2">
    <source>
        <dbReference type="Proteomes" id="UP001152622"/>
    </source>
</evidence>
<organism evidence="1 2">
    <name type="scientific">Synaphobranchus kaupii</name>
    <name type="common">Kaup's arrowtooth eel</name>
    <dbReference type="NCBI Taxonomy" id="118154"/>
    <lineage>
        <taxon>Eukaryota</taxon>
        <taxon>Metazoa</taxon>
        <taxon>Chordata</taxon>
        <taxon>Craniata</taxon>
        <taxon>Vertebrata</taxon>
        <taxon>Euteleostomi</taxon>
        <taxon>Actinopterygii</taxon>
        <taxon>Neopterygii</taxon>
        <taxon>Teleostei</taxon>
        <taxon>Anguilliformes</taxon>
        <taxon>Synaphobranchidae</taxon>
        <taxon>Synaphobranchus</taxon>
    </lineage>
</organism>
<dbReference type="Proteomes" id="UP001152622">
    <property type="component" value="Chromosome 12"/>
</dbReference>
<gene>
    <name evidence="1" type="ORF">SKAU_G00298080</name>
</gene>
<comment type="caution">
    <text evidence="1">The sequence shown here is derived from an EMBL/GenBank/DDBJ whole genome shotgun (WGS) entry which is preliminary data.</text>
</comment>
<proteinExistence type="predicted"/>
<name>A0A9Q1EV55_SYNKA</name>
<dbReference type="EMBL" id="JAINUF010000012">
    <property type="protein sequence ID" value="KAJ8345615.1"/>
    <property type="molecule type" value="Genomic_DNA"/>
</dbReference>
<evidence type="ECO:0000313" key="1">
    <source>
        <dbReference type="EMBL" id="KAJ8345615.1"/>
    </source>
</evidence>
<keyword evidence="2" id="KW-1185">Reference proteome</keyword>
<protein>
    <submittedName>
        <fullName evidence="1">Uncharacterized protein</fullName>
    </submittedName>
</protein>